<sequence length="594" mass="66212">MRKKRMVAWISICIAVFGLLMLRLAQLQLFDTESFSKHEINLIEASVKQRSQEMVVDNGRGNFLDRTGDPLSFETSSVLVLFPFLKKIDWEADKVARTLGVSAYSLKNAVEDSKEPFAFGDPDPVILTRSQMEIINEMEIPGVFAVERKYPMEKVPAAQLLGIIGENETLLKSRYGEKDLLPRTLIGLSGLEKSFDEFLVAEGKSKLVYHVDGEGAPLFGINVKYIDPANPFYPINLQTSIDKDLQILLEEKVDQHKINRGGLVLLDIETNSILAMVSRPVIDRKKPFNDEGTENMMVKQHIPGSVFKTVVAAAAIDQGLDDPAREFDCSKTISGAPDLKYDYGLLNFQDSFAVSCNRTFGEVARELQEQDPNILEKYAEKLSITGGVGWKGDIFHLEDFSQIQDEEKGRVFLSDEARKDKNFAALSGIGQHEVRVSPLAVANMMATIARGGEKDMVRAVLSIQYQNGAEMTAFPRQKLEGDKLSPFTAMKLQKLLREVIVNEQGTGRWFKDLPYAVAGKSGTAETGIYIDDDKQLHNKWFAGYFPYEKPKYALVTVNLGVLENEGGVNPLFADIVKEVYAFNHGSSAEGPENN</sequence>
<dbReference type="InterPro" id="IPR001460">
    <property type="entry name" value="PCN-bd_Tpept"/>
</dbReference>
<evidence type="ECO:0000256" key="1">
    <source>
        <dbReference type="ARBA" id="ARBA00004370"/>
    </source>
</evidence>
<dbReference type="SUPFAM" id="SSF56519">
    <property type="entry name" value="Penicillin binding protein dimerisation domain"/>
    <property type="match status" value="1"/>
</dbReference>
<accession>A0A846T8E0</accession>
<dbReference type="GO" id="GO:0005886">
    <property type="term" value="C:plasma membrane"/>
    <property type="evidence" value="ECO:0007669"/>
    <property type="project" value="TreeGrafter"/>
</dbReference>
<evidence type="ECO:0000259" key="7">
    <source>
        <dbReference type="Pfam" id="PF00905"/>
    </source>
</evidence>
<evidence type="ECO:0000256" key="2">
    <source>
        <dbReference type="ARBA" id="ARBA00004752"/>
    </source>
</evidence>
<comment type="caution">
    <text evidence="9">The sequence shown here is derived from an EMBL/GenBank/DDBJ whole genome shotgun (WGS) entry which is preliminary data.</text>
</comment>
<gene>
    <name evidence="9" type="ORF">GWK17_06870</name>
</gene>
<feature type="domain" description="Penicillin-binding protein dimerisation" evidence="8">
    <location>
        <begin position="59"/>
        <end position="216"/>
    </location>
</feature>
<proteinExistence type="inferred from homology"/>
<dbReference type="PANTHER" id="PTHR30627:SF24">
    <property type="entry name" value="PENICILLIN-BINDING PROTEIN 4B"/>
    <property type="match status" value="1"/>
</dbReference>
<comment type="subcellular location">
    <subcellularLocation>
        <location evidence="1">Membrane</location>
    </subcellularLocation>
</comment>
<feature type="domain" description="Penicillin-binding protein transpeptidase" evidence="7">
    <location>
        <begin position="261"/>
        <end position="575"/>
    </location>
</feature>
<dbReference type="AlphaFoldDB" id="A0A846T8E0"/>
<dbReference type="InterPro" id="IPR005311">
    <property type="entry name" value="PBP_dimer"/>
</dbReference>
<dbReference type="Gene3D" id="3.40.710.10">
    <property type="entry name" value="DD-peptidase/beta-lactamase superfamily"/>
    <property type="match status" value="1"/>
</dbReference>
<keyword evidence="5" id="KW-0472">Membrane</keyword>
<dbReference type="InterPro" id="IPR036138">
    <property type="entry name" value="PBP_dimer_sf"/>
</dbReference>
<dbReference type="GO" id="GO:0009002">
    <property type="term" value="F:serine-type D-Ala-D-Ala carboxypeptidase activity"/>
    <property type="evidence" value="ECO:0007669"/>
    <property type="project" value="UniProtKB-EC"/>
</dbReference>
<dbReference type="PANTHER" id="PTHR30627">
    <property type="entry name" value="PEPTIDOGLYCAN D,D-TRANSPEPTIDASE"/>
    <property type="match status" value="1"/>
</dbReference>
<dbReference type="GO" id="GO:0071555">
    <property type="term" value="P:cell wall organization"/>
    <property type="evidence" value="ECO:0007669"/>
    <property type="project" value="TreeGrafter"/>
</dbReference>
<protein>
    <recommendedName>
        <fullName evidence="4">serine-type D-Ala-D-Ala carboxypeptidase</fullName>
        <ecNumber evidence="4">3.4.16.4</ecNumber>
    </recommendedName>
</protein>
<dbReference type="Pfam" id="PF03717">
    <property type="entry name" value="PBP_dimer"/>
    <property type="match status" value="1"/>
</dbReference>
<organism evidence="9 10">
    <name type="scientific">Mesobacillus selenatarsenatis</name>
    <dbReference type="NCBI Taxonomy" id="388741"/>
    <lineage>
        <taxon>Bacteria</taxon>
        <taxon>Bacillati</taxon>
        <taxon>Bacillota</taxon>
        <taxon>Bacilli</taxon>
        <taxon>Bacillales</taxon>
        <taxon>Bacillaceae</taxon>
        <taxon>Mesobacillus</taxon>
    </lineage>
</organism>
<evidence type="ECO:0000313" key="10">
    <source>
        <dbReference type="Proteomes" id="UP000587942"/>
    </source>
</evidence>
<dbReference type="EC" id="3.4.16.4" evidence="4"/>
<reference evidence="9 10" key="1">
    <citation type="submission" date="2020-03" db="EMBL/GenBank/DDBJ databases">
        <authorList>
            <person name="Sun Q."/>
        </authorList>
    </citation>
    <scope>NUCLEOTIDE SEQUENCE [LARGE SCALE GENOMIC DNA]</scope>
    <source>
        <strain evidence="9 10">KACC 21451</strain>
    </source>
</reference>
<dbReference type="Pfam" id="PF00905">
    <property type="entry name" value="Transpeptidase"/>
    <property type="match status" value="1"/>
</dbReference>
<dbReference type="RefSeq" id="WP_167831646.1">
    <property type="nucleotide sequence ID" value="NZ_JAAVUM010000003.1"/>
</dbReference>
<evidence type="ECO:0000256" key="3">
    <source>
        <dbReference type="ARBA" id="ARBA00007171"/>
    </source>
</evidence>
<comment type="catalytic activity">
    <reaction evidence="6">
        <text>Preferential cleavage: (Ac)2-L-Lys-D-Ala-|-D-Ala. Also transpeptidation of peptidyl-alanyl moieties that are N-acyl substituents of D-alanine.</text>
        <dbReference type="EC" id="3.4.16.4"/>
    </reaction>
</comment>
<evidence type="ECO:0000256" key="4">
    <source>
        <dbReference type="ARBA" id="ARBA00012448"/>
    </source>
</evidence>
<evidence type="ECO:0000256" key="6">
    <source>
        <dbReference type="ARBA" id="ARBA00034000"/>
    </source>
</evidence>
<name>A0A846T8E0_9BACI</name>
<comment type="similarity">
    <text evidence="3">Belongs to the transpeptidase family.</text>
</comment>
<evidence type="ECO:0000256" key="5">
    <source>
        <dbReference type="ARBA" id="ARBA00023136"/>
    </source>
</evidence>
<dbReference type="Proteomes" id="UP000587942">
    <property type="component" value="Unassembled WGS sequence"/>
</dbReference>
<evidence type="ECO:0000313" key="9">
    <source>
        <dbReference type="EMBL" id="NKE05198.1"/>
    </source>
</evidence>
<dbReference type="InterPro" id="IPR012338">
    <property type="entry name" value="Beta-lactam/transpept-like"/>
</dbReference>
<dbReference type="UniPathway" id="UPA00219"/>
<dbReference type="GO" id="GO:0008658">
    <property type="term" value="F:penicillin binding"/>
    <property type="evidence" value="ECO:0007669"/>
    <property type="project" value="InterPro"/>
</dbReference>
<evidence type="ECO:0000259" key="8">
    <source>
        <dbReference type="Pfam" id="PF03717"/>
    </source>
</evidence>
<dbReference type="SUPFAM" id="SSF56601">
    <property type="entry name" value="beta-lactamase/transpeptidase-like"/>
    <property type="match status" value="1"/>
</dbReference>
<dbReference type="GO" id="GO:0071972">
    <property type="term" value="F:peptidoglycan L,D-transpeptidase activity"/>
    <property type="evidence" value="ECO:0007669"/>
    <property type="project" value="TreeGrafter"/>
</dbReference>
<dbReference type="InterPro" id="IPR050515">
    <property type="entry name" value="Beta-lactam/transpept"/>
</dbReference>
<dbReference type="Gene3D" id="3.90.1310.10">
    <property type="entry name" value="Penicillin-binding protein 2a (Domain 2)"/>
    <property type="match status" value="1"/>
</dbReference>
<dbReference type="GO" id="GO:0009252">
    <property type="term" value="P:peptidoglycan biosynthetic process"/>
    <property type="evidence" value="ECO:0007669"/>
    <property type="project" value="UniProtKB-UniPathway"/>
</dbReference>
<comment type="pathway">
    <text evidence="2">Cell wall biogenesis; peptidoglycan biosynthesis.</text>
</comment>
<dbReference type="EMBL" id="JAAVUM010000003">
    <property type="protein sequence ID" value="NKE05198.1"/>
    <property type="molecule type" value="Genomic_DNA"/>
</dbReference>